<evidence type="ECO:0000256" key="1">
    <source>
        <dbReference type="SAM" id="MobiDB-lite"/>
    </source>
</evidence>
<dbReference type="EMBL" id="GBRH01161223">
    <property type="protein sequence ID" value="JAE36673.1"/>
    <property type="molecule type" value="Transcribed_RNA"/>
</dbReference>
<accession>A0A0A9HUU7</accession>
<reference evidence="2" key="1">
    <citation type="submission" date="2014-09" db="EMBL/GenBank/DDBJ databases">
        <authorList>
            <person name="Magalhaes I.L.F."/>
            <person name="Oliveira U."/>
            <person name="Santos F.R."/>
            <person name="Vidigal T.H.D.A."/>
            <person name="Brescovit A.D."/>
            <person name="Santos A.J."/>
        </authorList>
    </citation>
    <scope>NUCLEOTIDE SEQUENCE</scope>
    <source>
        <tissue evidence="2">Shoot tissue taken approximately 20 cm above the soil surface</tissue>
    </source>
</reference>
<name>A0A0A9HUU7_ARUDO</name>
<proteinExistence type="predicted"/>
<reference evidence="2" key="2">
    <citation type="journal article" date="2015" name="Data Brief">
        <title>Shoot transcriptome of the giant reed, Arundo donax.</title>
        <authorList>
            <person name="Barrero R.A."/>
            <person name="Guerrero F.D."/>
            <person name="Moolhuijzen P."/>
            <person name="Goolsby J.A."/>
            <person name="Tidwell J."/>
            <person name="Bellgard S.E."/>
            <person name="Bellgard M.I."/>
        </authorList>
    </citation>
    <scope>NUCLEOTIDE SEQUENCE</scope>
    <source>
        <tissue evidence="2">Shoot tissue taken approximately 20 cm above the soil surface</tissue>
    </source>
</reference>
<organism evidence="2">
    <name type="scientific">Arundo donax</name>
    <name type="common">Giant reed</name>
    <name type="synonym">Donax arundinaceus</name>
    <dbReference type="NCBI Taxonomy" id="35708"/>
    <lineage>
        <taxon>Eukaryota</taxon>
        <taxon>Viridiplantae</taxon>
        <taxon>Streptophyta</taxon>
        <taxon>Embryophyta</taxon>
        <taxon>Tracheophyta</taxon>
        <taxon>Spermatophyta</taxon>
        <taxon>Magnoliopsida</taxon>
        <taxon>Liliopsida</taxon>
        <taxon>Poales</taxon>
        <taxon>Poaceae</taxon>
        <taxon>PACMAD clade</taxon>
        <taxon>Arundinoideae</taxon>
        <taxon>Arundineae</taxon>
        <taxon>Arundo</taxon>
    </lineage>
</organism>
<feature type="compositionally biased region" description="Polar residues" evidence="1">
    <location>
        <begin position="28"/>
        <end position="39"/>
    </location>
</feature>
<feature type="compositionally biased region" description="Basic and acidic residues" evidence="1">
    <location>
        <begin position="1"/>
        <end position="12"/>
    </location>
</feature>
<evidence type="ECO:0000313" key="2">
    <source>
        <dbReference type="EMBL" id="JAE36673.1"/>
    </source>
</evidence>
<dbReference type="AlphaFoldDB" id="A0A0A9HUU7"/>
<protein>
    <submittedName>
        <fullName evidence="2">Uncharacterized protein</fullName>
    </submittedName>
</protein>
<feature type="region of interest" description="Disordered" evidence="1">
    <location>
        <begin position="1"/>
        <end position="39"/>
    </location>
</feature>
<sequence>MKKQSNHEDRAGGHSPRSAVARLPLLTKSVTTSFSSADQ</sequence>